<feature type="chain" id="PRO_5046244575" description="DUF4825 domain-containing protein" evidence="1">
    <location>
        <begin position="21"/>
        <end position="132"/>
    </location>
</feature>
<dbReference type="EMBL" id="JBBKXX010000001">
    <property type="protein sequence ID" value="MFD3407587.1"/>
    <property type="molecule type" value="Genomic_DNA"/>
</dbReference>
<reference evidence="2 3" key="1">
    <citation type="submission" date="2024-03" db="EMBL/GenBank/DDBJ databases">
        <title>Aquirufa genome sequencing.</title>
        <authorList>
            <person name="Pitt A."/>
            <person name="Hahn M.W."/>
        </authorList>
    </citation>
    <scope>NUCLEOTIDE SEQUENCE [LARGE SCALE GENOMIC DNA]</scope>
    <source>
        <strain evidence="2 3">HETE-83D</strain>
    </source>
</reference>
<sequence>MKKLITILASILFTSLTLVSCDSGDKEKNFNGVQLFYTSAVTEAEADSLGSFLISSEFADGGEKTVQLNKSGTTYEFRMVVKKGIEQDQEYTELGKALASEISAGVFNGQQVDVHYCDENLNTLRVLPMSTN</sequence>
<comment type="caution">
    <text evidence="2">The sequence shown here is derived from an EMBL/GenBank/DDBJ whole genome shotgun (WGS) entry which is preliminary data.</text>
</comment>
<evidence type="ECO:0000313" key="2">
    <source>
        <dbReference type="EMBL" id="MFD3407587.1"/>
    </source>
</evidence>
<keyword evidence="3" id="KW-1185">Reference proteome</keyword>
<dbReference type="RefSeq" id="WP_377980014.1">
    <property type="nucleotide sequence ID" value="NZ_JBBKXX010000001.1"/>
</dbReference>
<feature type="signal peptide" evidence="1">
    <location>
        <begin position="1"/>
        <end position="20"/>
    </location>
</feature>
<dbReference type="Proteomes" id="UP001598019">
    <property type="component" value="Unassembled WGS sequence"/>
</dbReference>
<evidence type="ECO:0000313" key="3">
    <source>
        <dbReference type="Proteomes" id="UP001598019"/>
    </source>
</evidence>
<proteinExistence type="predicted"/>
<evidence type="ECO:0008006" key="4">
    <source>
        <dbReference type="Google" id="ProtNLM"/>
    </source>
</evidence>
<name>A0ABW6DFW3_9BACT</name>
<accession>A0ABW6DFW3</accession>
<gene>
    <name evidence="2" type="ORF">SKC37_02870</name>
</gene>
<evidence type="ECO:0000256" key="1">
    <source>
        <dbReference type="SAM" id="SignalP"/>
    </source>
</evidence>
<organism evidence="2 3">
    <name type="scientific">Aquirufa esocilacus</name>
    <dbReference type="NCBI Taxonomy" id="3096513"/>
    <lineage>
        <taxon>Bacteria</taxon>
        <taxon>Pseudomonadati</taxon>
        <taxon>Bacteroidota</taxon>
        <taxon>Cytophagia</taxon>
        <taxon>Cytophagales</taxon>
        <taxon>Flectobacillaceae</taxon>
        <taxon>Aquirufa</taxon>
    </lineage>
</organism>
<dbReference type="PROSITE" id="PS51257">
    <property type="entry name" value="PROKAR_LIPOPROTEIN"/>
    <property type="match status" value="1"/>
</dbReference>
<protein>
    <recommendedName>
        <fullName evidence="4">DUF4825 domain-containing protein</fullName>
    </recommendedName>
</protein>
<keyword evidence="1" id="KW-0732">Signal</keyword>